<dbReference type="InterPro" id="IPR005135">
    <property type="entry name" value="Endo/exonuclease/phosphatase"/>
</dbReference>
<dbReference type="EMBL" id="JDYK01000038">
    <property type="protein sequence ID" value="EWS79483.1"/>
    <property type="molecule type" value="Genomic_DNA"/>
</dbReference>
<evidence type="ECO:0000256" key="1">
    <source>
        <dbReference type="SAM" id="MobiDB-lite"/>
    </source>
</evidence>
<feature type="region of interest" description="Disordered" evidence="1">
    <location>
        <begin position="311"/>
        <end position="338"/>
    </location>
</feature>
<dbReference type="InterPro" id="IPR036691">
    <property type="entry name" value="Endo/exonu/phosph_ase_sf"/>
</dbReference>
<dbReference type="Pfam" id="PF03372">
    <property type="entry name" value="Exo_endo_phos"/>
    <property type="match status" value="1"/>
</dbReference>
<keyword evidence="4" id="KW-0255">Endonuclease</keyword>
<dbReference type="GO" id="GO:0004519">
    <property type="term" value="F:endonuclease activity"/>
    <property type="evidence" value="ECO:0007669"/>
    <property type="project" value="UniProtKB-KW"/>
</dbReference>
<dbReference type="PROSITE" id="PS51318">
    <property type="entry name" value="TAT"/>
    <property type="match status" value="1"/>
</dbReference>
<dbReference type="InterPro" id="IPR006311">
    <property type="entry name" value="TAT_signal"/>
</dbReference>
<dbReference type="OrthoDB" id="292013at2"/>
<dbReference type="eggNOG" id="COG4222">
    <property type="taxonomic scope" value="Bacteria"/>
</dbReference>
<keyword evidence="4" id="KW-0378">Hydrolase</keyword>
<dbReference type="STRING" id="396014.BF93_13425"/>
<name>Z9JNB6_9MICO</name>
<dbReference type="AlphaFoldDB" id="Z9JNB6"/>
<evidence type="ECO:0000256" key="2">
    <source>
        <dbReference type="SAM" id="SignalP"/>
    </source>
</evidence>
<gene>
    <name evidence="4" type="ORF">BF93_13425</name>
</gene>
<evidence type="ECO:0000259" key="3">
    <source>
        <dbReference type="Pfam" id="PF03372"/>
    </source>
</evidence>
<accession>Z9JNB6</accession>
<protein>
    <submittedName>
        <fullName evidence="4">Endonuclease</fullName>
    </submittedName>
</protein>
<sequence length="394" mass="41968">MSPRISRRHALAAAATGATGLALTSVEALAQPALGGWGRQMDVRVATYNVSLFREKAGDLVRDLSRRTDAQAKAIAQVIQVNNPDILLLNEIDHDEAGEAVDLLRRNYLEVSQGGATPVHYPYAYTAPVNTGEPSGLDLDGDGALAGPGDAYGYGAFPGQYGMAVLSRYPIRTDDVRTFQKLPWASMPSNLIPESFYSPEKISALRLSSKSHWDVPVSVGSSVLHVLASHPTPPSFDGPERRNARRNHDEIRLWADYLAGGSAASWIVDDAGVAGGLPVGTSAVVLGDLNADPTDGDSWPGAIDQLLSHPRLRDTRPTGSAHEERTASFTPAPDGPGPLRVDYVLPTSQLTVVGSGVFWPRPSEPGGALIGPDAAKSPRTSDHRLVRLDLRLDA</sequence>
<feature type="domain" description="Endonuclease/exonuclease/phosphatase" evidence="3">
    <location>
        <begin position="46"/>
        <end position="383"/>
    </location>
</feature>
<keyword evidence="5" id="KW-1185">Reference proteome</keyword>
<evidence type="ECO:0000313" key="4">
    <source>
        <dbReference type="EMBL" id="EWS79483.1"/>
    </source>
</evidence>
<feature type="compositionally biased region" description="Basic and acidic residues" evidence="1">
    <location>
        <begin position="311"/>
        <end position="326"/>
    </location>
</feature>
<dbReference type="Gene3D" id="3.60.10.10">
    <property type="entry name" value="Endonuclease/exonuclease/phosphatase"/>
    <property type="match status" value="1"/>
</dbReference>
<organism evidence="4 5">
    <name type="scientific">Brachybacterium phenoliresistens</name>
    <dbReference type="NCBI Taxonomy" id="396014"/>
    <lineage>
        <taxon>Bacteria</taxon>
        <taxon>Bacillati</taxon>
        <taxon>Actinomycetota</taxon>
        <taxon>Actinomycetes</taxon>
        <taxon>Micrococcales</taxon>
        <taxon>Dermabacteraceae</taxon>
        <taxon>Brachybacterium</taxon>
    </lineage>
</organism>
<feature type="chain" id="PRO_5004992079" evidence="2">
    <location>
        <begin position="31"/>
        <end position="394"/>
    </location>
</feature>
<evidence type="ECO:0000313" key="5">
    <source>
        <dbReference type="Proteomes" id="UP000023067"/>
    </source>
</evidence>
<keyword evidence="4" id="KW-0540">Nuclease</keyword>
<dbReference type="RefSeq" id="WP_038374774.1">
    <property type="nucleotide sequence ID" value="NZ_BAAAOW010000007.1"/>
</dbReference>
<dbReference type="PATRIC" id="fig|396014.3.peg.3721"/>
<dbReference type="HOGENOM" id="CLU_042670_1_0_11"/>
<dbReference type="Proteomes" id="UP000023067">
    <property type="component" value="Unassembled WGS sequence"/>
</dbReference>
<proteinExistence type="predicted"/>
<feature type="signal peptide" evidence="2">
    <location>
        <begin position="1"/>
        <end position="30"/>
    </location>
</feature>
<reference evidence="4 5" key="1">
    <citation type="submission" date="2014-02" db="EMBL/GenBank/DDBJ databases">
        <title>Genome sequence of Brachybacterium phenoliresistens strain W13A50.</title>
        <authorList>
            <person name="Wang X."/>
        </authorList>
    </citation>
    <scope>NUCLEOTIDE SEQUENCE [LARGE SCALE GENOMIC DNA]</scope>
    <source>
        <strain evidence="4 5">W13A50</strain>
    </source>
</reference>
<keyword evidence="2" id="KW-0732">Signal</keyword>
<dbReference type="SUPFAM" id="SSF56219">
    <property type="entry name" value="DNase I-like"/>
    <property type="match status" value="1"/>
</dbReference>
<comment type="caution">
    <text evidence="4">The sequence shown here is derived from an EMBL/GenBank/DDBJ whole genome shotgun (WGS) entry which is preliminary data.</text>
</comment>